<evidence type="ECO:0008006" key="3">
    <source>
        <dbReference type="Google" id="ProtNLM"/>
    </source>
</evidence>
<dbReference type="InterPro" id="IPR046318">
    <property type="entry name" value="DUF5344"/>
</dbReference>
<dbReference type="EMBL" id="BMJD01000043">
    <property type="protein sequence ID" value="GGB56374.1"/>
    <property type="molecule type" value="Genomic_DNA"/>
</dbReference>
<dbReference type="Proteomes" id="UP000621492">
    <property type="component" value="Unassembled WGS sequence"/>
</dbReference>
<protein>
    <recommendedName>
        <fullName evidence="3">YwqI/YxiC family protein</fullName>
    </recommendedName>
</protein>
<dbReference type="RefSeq" id="WP_088052493.1">
    <property type="nucleotide sequence ID" value="NZ_BMJD01000043.1"/>
</dbReference>
<reference evidence="1" key="1">
    <citation type="journal article" date="2014" name="Int. J. Syst. Evol. Microbiol.">
        <title>Complete genome sequence of Corynebacterium casei LMG S-19264T (=DSM 44701T), isolated from a smear-ripened cheese.</title>
        <authorList>
            <consortium name="US DOE Joint Genome Institute (JGI-PGF)"/>
            <person name="Walter F."/>
            <person name="Albersmeier A."/>
            <person name="Kalinowski J."/>
            <person name="Ruckert C."/>
        </authorList>
    </citation>
    <scope>NUCLEOTIDE SEQUENCE</scope>
    <source>
        <strain evidence="1">CGMCC 1.15454</strain>
    </source>
</reference>
<evidence type="ECO:0000313" key="1">
    <source>
        <dbReference type="EMBL" id="GGB56374.1"/>
    </source>
</evidence>
<accession>A0A9W5U0L0</accession>
<sequence>MSNEIKLQPDKIDKGIADLRSSVEELKTTFAKEIEGQNKLDMVTAFNEIKKDYDQLLSQFKALFLNNVQAADEAVKDFLEKEKEAAEAIEMTD</sequence>
<name>A0A9W5U0L0_9BACI</name>
<comment type="caution">
    <text evidence="1">The sequence shown here is derived from an EMBL/GenBank/DDBJ whole genome shotgun (WGS) entry which is preliminary data.</text>
</comment>
<proteinExistence type="predicted"/>
<organism evidence="1 2">
    <name type="scientific">Lentibacillus populi</name>
    <dbReference type="NCBI Taxonomy" id="1827502"/>
    <lineage>
        <taxon>Bacteria</taxon>
        <taxon>Bacillati</taxon>
        <taxon>Bacillota</taxon>
        <taxon>Bacilli</taxon>
        <taxon>Bacillales</taxon>
        <taxon>Bacillaceae</taxon>
        <taxon>Lentibacillus</taxon>
    </lineage>
</organism>
<evidence type="ECO:0000313" key="2">
    <source>
        <dbReference type="Proteomes" id="UP000621492"/>
    </source>
</evidence>
<dbReference type="AlphaFoldDB" id="A0A9W5U0L0"/>
<keyword evidence="2" id="KW-1185">Reference proteome</keyword>
<gene>
    <name evidence="1" type="ORF">GCM10011409_37450</name>
</gene>
<reference evidence="1" key="2">
    <citation type="submission" date="2020-09" db="EMBL/GenBank/DDBJ databases">
        <authorList>
            <person name="Sun Q."/>
            <person name="Zhou Y."/>
        </authorList>
    </citation>
    <scope>NUCLEOTIDE SEQUENCE</scope>
    <source>
        <strain evidence="1">CGMCC 1.15454</strain>
    </source>
</reference>
<dbReference type="Pfam" id="PF17279">
    <property type="entry name" value="DUF5344"/>
    <property type="match status" value="1"/>
</dbReference>